<dbReference type="Proteomes" id="UP001302719">
    <property type="component" value="Chromosome"/>
</dbReference>
<dbReference type="RefSeq" id="WP_312645928.1">
    <property type="nucleotide sequence ID" value="NZ_CP116967.1"/>
</dbReference>
<evidence type="ECO:0000256" key="1">
    <source>
        <dbReference type="PROSITE-ProRule" id="PRU00285"/>
    </source>
</evidence>
<dbReference type="PROSITE" id="PS01031">
    <property type="entry name" value="SHSP"/>
    <property type="match status" value="1"/>
</dbReference>
<organism evidence="4 5">
    <name type="scientific">Candidatus Nitrospira allomarina</name>
    <dbReference type="NCBI Taxonomy" id="3020900"/>
    <lineage>
        <taxon>Bacteria</taxon>
        <taxon>Pseudomonadati</taxon>
        <taxon>Nitrospirota</taxon>
        <taxon>Nitrospiria</taxon>
        <taxon>Nitrospirales</taxon>
        <taxon>Nitrospiraceae</taxon>
        <taxon>Nitrospira</taxon>
    </lineage>
</organism>
<evidence type="ECO:0000313" key="5">
    <source>
        <dbReference type="Proteomes" id="UP001302719"/>
    </source>
</evidence>
<dbReference type="CDD" id="cd06464">
    <property type="entry name" value="ACD_sHsps-like"/>
    <property type="match status" value="1"/>
</dbReference>
<keyword evidence="5" id="KW-1185">Reference proteome</keyword>
<dbReference type="KEGG" id="nall:PP769_05520"/>
<evidence type="ECO:0000313" key="4">
    <source>
        <dbReference type="EMBL" id="WNM59225.1"/>
    </source>
</evidence>
<protein>
    <submittedName>
        <fullName evidence="4">Hsp20/alpha crystallin family protein</fullName>
    </submittedName>
</protein>
<dbReference type="InterPro" id="IPR031107">
    <property type="entry name" value="Small_HSP"/>
</dbReference>
<dbReference type="InterPro" id="IPR008978">
    <property type="entry name" value="HSP20-like_chaperone"/>
</dbReference>
<dbReference type="PANTHER" id="PTHR11527">
    <property type="entry name" value="HEAT-SHOCK PROTEIN 20 FAMILY MEMBER"/>
    <property type="match status" value="1"/>
</dbReference>
<evidence type="ECO:0000259" key="3">
    <source>
        <dbReference type="PROSITE" id="PS01031"/>
    </source>
</evidence>
<dbReference type="SUPFAM" id="SSF49764">
    <property type="entry name" value="HSP20-like chaperones"/>
    <property type="match status" value="1"/>
</dbReference>
<accession>A0AA96GFP2</accession>
<dbReference type="Gene3D" id="2.60.40.790">
    <property type="match status" value="1"/>
</dbReference>
<evidence type="ECO:0000256" key="2">
    <source>
        <dbReference type="RuleBase" id="RU003616"/>
    </source>
</evidence>
<dbReference type="InterPro" id="IPR002068">
    <property type="entry name" value="A-crystallin/Hsp20_dom"/>
</dbReference>
<dbReference type="Pfam" id="PF00011">
    <property type="entry name" value="HSP20"/>
    <property type="match status" value="1"/>
</dbReference>
<proteinExistence type="inferred from homology"/>
<dbReference type="EMBL" id="CP116967">
    <property type="protein sequence ID" value="WNM59225.1"/>
    <property type="molecule type" value="Genomic_DNA"/>
</dbReference>
<gene>
    <name evidence="4" type="ORF">PP769_05520</name>
</gene>
<sequence>MVIRRFENWPFDGFSGGVSELDRLRRDLGHLFNGLSRVNGWDSPAGVYPLMNVSQDSDNVYVRSEVPGMTLDKLEVSVTGRNLTVTGERAIPDEQSNVRYHRRERESGKIRRQLTLPTDVDSERVQAKYQHGILMVVLPKAEKAKPKKIAITG</sequence>
<reference evidence="4 5" key="1">
    <citation type="submission" date="2023-01" db="EMBL/GenBank/DDBJ databases">
        <title>Cultivation and genomic characterization of new, ubiquitous marine nitrite-oxidizing bacteria from the Nitrospirales.</title>
        <authorList>
            <person name="Mueller A.J."/>
            <person name="Daebeler A."/>
            <person name="Herbold C.W."/>
            <person name="Kirkegaard R.H."/>
            <person name="Daims H."/>
        </authorList>
    </citation>
    <scope>NUCLEOTIDE SEQUENCE [LARGE SCALE GENOMIC DNA]</scope>
    <source>
        <strain evidence="4 5">VA</strain>
    </source>
</reference>
<name>A0AA96GFP2_9BACT</name>
<feature type="domain" description="SHSP" evidence="3">
    <location>
        <begin position="42"/>
        <end position="153"/>
    </location>
</feature>
<comment type="similarity">
    <text evidence="1 2">Belongs to the small heat shock protein (HSP20) family.</text>
</comment>
<dbReference type="AlphaFoldDB" id="A0AA96GFP2"/>